<dbReference type="SMART" id="SM00267">
    <property type="entry name" value="GGDEF"/>
    <property type="match status" value="1"/>
</dbReference>
<dbReference type="Proteomes" id="UP001203423">
    <property type="component" value="Unassembled WGS sequence"/>
</dbReference>
<name>A0ABT0L753_9GAMM</name>
<dbReference type="RefSeq" id="WP_248938795.1">
    <property type="nucleotide sequence ID" value="NZ_JAKIKS010000007.1"/>
</dbReference>
<sequence length="623" mass="70381">MFNSRVIHSRLLFIFPCFVFIACFFPKLSVADERQDLIVQFEAKLTELEPLRSRFPARISKELIELSPLLNKVSPVLQYRFVLLKAQSLTLSGQIDKAVDLLQQKLTTKTDSHLVEYHTRALVLLANIHTYNNQYSDALQALHQFLPLLSQVNNIDIEVLGYRQAIELFGLMKMHAEALKYAHILYAKLDNIQAPRFRCFTTSVYAESMDNVYRVNKQEWPSLFKLYTDALYECQEADETMMMAVALRGQASLLMEQNELVVARSKLERALALSLAVSYEYDVASALVLLAEVDKQEQQLITAKARLLKALSVANELGDKELLAKIYLPLSTLSEKLGETPEALQYRKQYQDNYFAVLGETQSLIIAFETSKLDFLEKERQLSFLNRERDLYLANKQIAERERTNMLLFVTLLVGGVCFLVILAAVSVKQKRTYKRLAQTDALTGIYNRGAGQNLGENTFVQVCARQADFSVIAFDLDLFKSINDNFGHATGDWALKKVVKVVKSILRDGDIFARMGGEEFVILLPFTDETKAIDLAEKCRKALGNIDSHHSGHDFTLSASFGVTQNTESDLSLDPMLQRADNAVYAGKAQGGNKVVMADKSMNKVFKPRSLTQRARSQKANS</sequence>
<keyword evidence="3" id="KW-0472">Membrane</keyword>
<dbReference type="InterPro" id="IPR050469">
    <property type="entry name" value="Diguanylate_Cyclase"/>
</dbReference>
<dbReference type="InterPro" id="IPR011990">
    <property type="entry name" value="TPR-like_helical_dom_sf"/>
</dbReference>
<feature type="domain" description="GGDEF" evidence="4">
    <location>
        <begin position="468"/>
        <end position="601"/>
    </location>
</feature>
<proteinExistence type="predicted"/>
<evidence type="ECO:0000313" key="5">
    <source>
        <dbReference type="EMBL" id="MCL1123508.1"/>
    </source>
</evidence>
<dbReference type="SUPFAM" id="SSF55073">
    <property type="entry name" value="Nucleotide cyclase"/>
    <property type="match status" value="1"/>
</dbReference>
<accession>A0ABT0L753</accession>
<dbReference type="InterPro" id="IPR029787">
    <property type="entry name" value="Nucleotide_cyclase"/>
</dbReference>
<reference evidence="5 6" key="1">
    <citation type="submission" date="2022-01" db="EMBL/GenBank/DDBJ databases">
        <title>Whole genome-based taxonomy of the Shewanellaceae.</title>
        <authorList>
            <person name="Martin-Rodriguez A.J."/>
        </authorList>
    </citation>
    <scope>NUCLEOTIDE SEQUENCE [LARGE SCALE GENOMIC DNA]</scope>
    <source>
        <strain evidence="5 6">DSM 17177</strain>
    </source>
</reference>
<dbReference type="Gene3D" id="1.25.40.10">
    <property type="entry name" value="Tetratricopeptide repeat domain"/>
    <property type="match status" value="1"/>
</dbReference>
<evidence type="ECO:0000256" key="1">
    <source>
        <dbReference type="ARBA" id="ARBA00012528"/>
    </source>
</evidence>
<dbReference type="Gene3D" id="3.30.70.270">
    <property type="match status" value="1"/>
</dbReference>
<dbReference type="SUPFAM" id="SSF48452">
    <property type="entry name" value="TPR-like"/>
    <property type="match status" value="2"/>
</dbReference>
<evidence type="ECO:0000259" key="4">
    <source>
        <dbReference type="PROSITE" id="PS50887"/>
    </source>
</evidence>
<gene>
    <name evidence="5" type="ORF">L2764_03180</name>
</gene>
<dbReference type="PROSITE" id="PS50887">
    <property type="entry name" value="GGDEF"/>
    <property type="match status" value="1"/>
</dbReference>
<dbReference type="InterPro" id="IPR043128">
    <property type="entry name" value="Rev_trsase/Diguanyl_cyclase"/>
</dbReference>
<dbReference type="NCBIfam" id="TIGR00254">
    <property type="entry name" value="GGDEF"/>
    <property type="match status" value="1"/>
</dbReference>
<comment type="caution">
    <text evidence="5">The sequence shown here is derived from an EMBL/GenBank/DDBJ whole genome shotgun (WGS) entry which is preliminary data.</text>
</comment>
<organism evidence="5 6">
    <name type="scientific">Shewanella surugensis</name>
    <dbReference type="NCBI Taxonomy" id="212020"/>
    <lineage>
        <taxon>Bacteria</taxon>
        <taxon>Pseudomonadati</taxon>
        <taxon>Pseudomonadota</taxon>
        <taxon>Gammaproteobacteria</taxon>
        <taxon>Alteromonadales</taxon>
        <taxon>Shewanellaceae</taxon>
        <taxon>Shewanella</taxon>
    </lineage>
</organism>
<evidence type="ECO:0000256" key="2">
    <source>
        <dbReference type="ARBA" id="ARBA00034247"/>
    </source>
</evidence>
<dbReference type="EC" id="2.7.7.65" evidence="1"/>
<dbReference type="PANTHER" id="PTHR45138:SF9">
    <property type="entry name" value="DIGUANYLATE CYCLASE DGCM-RELATED"/>
    <property type="match status" value="1"/>
</dbReference>
<dbReference type="InterPro" id="IPR000160">
    <property type="entry name" value="GGDEF_dom"/>
</dbReference>
<evidence type="ECO:0000313" key="6">
    <source>
        <dbReference type="Proteomes" id="UP001203423"/>
    </source>
</evidence>
<dbReference type="CDD" id="cd01949">
    <property type="entry name" value="GGDEF"/>
    <property type="match status" value="1"/>
</dbReference>
<dbReference type="EMBL" id="JAKIKS010000007">
    <property type="protein sequence ID" value="MCL1123508.1"/>
    <property type="molecule type" value="Genomic_DNA"/>
</dbReference>
<feature type="transmembrane region" description="Helical" evidence="3">
    <location>
        <begin position="406"/>
        <end position="426"/>
    </location>
</feature>
<comment type="catalytic activity">
    <reaction evidence="2">
        <text>2 GTP = 3',3'-c-di-GMP + 2 diphosphate</text>
        <dbReference type="Rhea" id="RHEA:24898"/>
        <dbReference type="ChEBI" id="CHEBI:33019"/>
        <dbReference type="ChEBI" id="CHEBI:37565"/>
        <dbReference type="ChEBI" id="CHEBI:58805"/>
        <dbReference type="EC" id="2.7.7.65"/>
    </reaction>
</comment>
<keyword evidence="3" id="KW-0812">Transmembrane</keyword>
<evidence type="ECO:0000256" key="3">
    <source>
        <dbReference type="SAM" id="Phobius"/>
    </source>
</evidence>
<dbReference type="PROSITE" id="PS51257">
    <property type="entry name" value="PROKAR_LIPOPROTEIN"/>
    <property type="match status" value="1"/>
</dbReference>
<dbReference type="Pfam" id="PF00990">
    <property type="entry name" value="GGDEF"/>
    <property type="match status" value="1"/>
</dbReference>
<keyword evidence="3" id="KW-1133">Transmembrane helix</keyword>
<dbReference type="PANTHER" id="PTHR45138">
    <property type="entry name" value="REGULATORY COMPONENTS OF SENSORY TRANSDUCTION SYSTEM"/>
    <property type="match status" value="1"/>
</dbReference>
<keyword evidence="6" id="KW-1185">Reference proteome</keyword>
<protein>
    <recommendedName>
        <fullName evidence="1">diguanylate cyclase</fullName>
        <ecNumber evidence="1">2.7.7.65</ecNumber>
    </recommendedName>
</protein>